<protein>
    <recommendedName>
        <fullName evidence="10">C2H2-type domain-containing protein</fullName>
    </recommendedName>
</protein>
<evidence type="ECO:0000313" key="11">
    <source>
        <dbReference type="EMBL" id="EEN56314.1"/>
    </source>
</evidence>
<keyword evidence="2" id="KW-0479">Metal-binding</keyword>
<dbReference type="FunFam" id="3.30.160.60:FF:002287">
    <property type="entry name" value="Uncharacterized protein"/>
    <property type="match status" value="4"/>
</dbReference>
<dbReference type="FunFam" id="3.30.160.60:FF:000910">
    <property type="entry name" value="Uncharacterized protein"/>
    <property type="match status" value="1"/>
</dbReference>
<feature type="domain" description="C2H2-type" evidence="10">
    <location>
        <begin position="705"/>
        <end position="732"/>
    </location>
</feature>
<gene>
    <name evidence="11" type="ORF">BRAFLDRAFT_118281</name>
</gene>
<dbReference type="FunFam" id="3.30.160.60:FF:002458">
    <property type="entry name" value="Uncharacterized protein"/>
    <property type="match status" value="1"/>
</dbReference>
<dbReference type="GO" id="GO:0005634">
    <property type="term" value="C:nucleus"/>
    <property type="evidence" value="ECO:0007669"/>
    <property type="project" value="UniProtKB-SubCell"/>
</dbReference>
<feature type="domain" description="C2H2-type" evidence="10">
    <location>
        <begin position="733"/>
        <end position="760"/>
    </location>
</feature>
<dbReference type="FunFam" id="3.30.160.60:FF:002060">
    <property type="match status" value="2"/>
</dbReference>
<dbReference type="Gene3D" id="3.30.160.60">
    <property type="entry name" value="Classic Zinc Finger"/>
    <property type="match status" value="24"/>
</dbReference>
<feature type="domain" description="C2H2-type" evidence="10">
    <location>
        <begin position="10"/>
        <end position="37"/>
    </location>
</feature>
<feature type="domain" description="C2H2-type" evidence="10">
    <location>
        <begin position="923"/>
        <end position="950"/>
    </location>
</feature>
<evidence type="ECO:0000256" key="4">
    <source>
        <dbReference type="ARBA" id="ARBA00022771"/>
    </source>
</evidence>
<dbReference type="InParanoid" id="C3YU37"/>
<name>C3YU37_BRAFL</name>
<keyword evidence="4 8" id="KW-0863">Zinc-finger</keyword>
<dbReference type="InterPro" id="IPR049012">
    <property type="entry name" value="Mutator_transp_dom"/>
</dbReference>
<evidence type="ECO:0000256" key="9">
    <source>
        <dbReference type="SAM" id="MobiDB-lite"/>
    </source>
</evidence>
<feature type="domain" description="C2H2-type" evidence="10">
    <location>
        <begin position="1257"/>
        <end position="1284"/>
    </location>
</feature>
<dbReference type="PROSITE" id="PS50157">
    <property type="entry name" value="ZINC_FINGER_C2H2_2"/>
    <property type="match status" value="23"/>
</dbReference>
<feature type="domain" description="C2H2-type" evidence="10">
    <location>
        <begin position="1225"/>
        <end position="1256"/>
    </location>
</feature>
<evidence type="ECO:0000256" key="6">
    <source>
        <dbReference type="ARBA" id="ARBA00023125"/>
    </source>
</evidence>
<dbReference type="eggNOG" id="KOG1721">
    <property type="taxonomic scope" value="Eukaryota"/>
</dbReference>
<feature type="domain" description="C2H2-type" evidence="10">
    <location>
        <begin position="868"/>
        <end position="894"/>
    </location>
</feature>
<dbReference type="FunFam" id="3.30.160.60:FF:000882">
    <property type="entry name" value="Predicted gene, 21060"/>
    <property type="match status" value="1"/>
</dbReference>
<dbReference type="InterPro" id="IPR036236">
    <property type="entry name" value="Znf_C2H2_sf"/>
</dbReference>
<dbReference type="EMBL" id="GG666552">
    <property type="protein sequence ID" value="EEN56314.1"/>
    <property type="molecule type" value="Genomic_DNA"/>
</dbReference>
<evidence type="ECO:0000256" key="7">
    <source>
        <dbReference type="ARBA" id="ARBA00023242"/>
    </source>
</evidence>
<dbReference type="GO" id="GO:0003677">
    <property type="term" value="F:DNA binding"/>
    <property type="evidence" value="ECO:0007669"/>
    <property type="project" value="UniProtKB-KW"/>
</dbReference>
<feature type="compositionally biased region" description="Basic and acidic residues" evidence="9">
    <location>
        <begin position="805"/>
        <end position="817"/>
    </location>
</feature>
<dbReference type="InterPro" id="IPR056438">
    <property type="entry name" value="Znf-C2H2_CTCF"/>
</dbReference>
<reference evidence="11" key="1">
    <citation type="journal article" date="2008" name="Nature">
        <title>The amphioxus genome and the evolution of the chordate karyotype.</title>
        <authorList>
            <consortium name="US DOE Joint Genome Institute (JGI-PGF)"/>
            <person name="Putnam N.H."/>
            <person name="Butts T."/>
            <person name="Ferrier D.E.K."/>
            <person name="Furlong R.F."/>
            <person name="Hellsten U."/>
            <person name="Kawashima T."/>
            <person name="Robinson-Rechavi M."/>
            <person name="Shoguchi E."/>
            <person name="Terry A."/>
            <person name="Yu J.-K."/>
            <person name="Benito-Gutierrez E.L."/>
            <person name="Dubchak I."/>
            <person name="Garcia-Fernandez J."/>
            <person name="Gibson-Brown J.J."/>
            <person name="Grigoriev I.V."/>
            <person name="Horton A.C."/>
            <person name="de Jong P.J."/>
            <person name="Jurka J."/>
            <person name="Kapitonov V.V."/>
            <person name="Kohara Y."/>
            <person name="Kuroki Y."/>
            <person name="Lindquist E."/>
            <person name="Lucas S."/>
            <person name="Osoegawa K."/>
            <person name="Pennacchio L.A."/>
            <person name="Salamov A.A."/>
            <person name="Satou Y."/>
            <person name="Sauka-Spengler T."/>
            <person name="Schmutz J."/>
            <person name="Shin-I T."/>
            <person name="Toyoda A."/>
            <person name="Bronner-Fraser M."/>
            <person name="Fujiyama A."/>
            <person name="Holland L.Z."/>
            <person name="Holland P.W.H."/>
            <person name="Satoh N."/>
            <person name="Rokhsar D.S."/>
        </authorList>
    </citation>
    <scope>NUCLEOTIDE SEQUENCE [LARGE SCALE GENOMIC DNA]</scope>
    <source>
        <strain evidence="11">S238N-H82</strain>
        <tissue evidence="11">Testes</tissue>
    </source>
</reference>
<evidence type="ECO:0000256" key="1">
    <source>
        <dbReference type="ARBA" id="ARBA00004123"/>
    </source>
</evidence>
<dbReference type="Pfam" id="PF20700">
    <property type="entry name" value="Mutator"/>
    <property type="match status" value="1"/>
</dbReference>
<feature type="domain" description="C2H2-type" evidence="10">
    <location>
        <begin position="895"/>
        <end position="922"/>
    </location>
</feature>
<feature type="region of interest" description="Disordered" evidence="9">
    <location>
        <begin position="778"/>
        <end position="867"/>
    </location>
</feature>
<dbReference type="SUPFAM" id="SSF57667">
    <property type="entry name" value="beta-beta-alpha zinc fingers"/>
    <property type="match status" value="14"/>
</dbReference>
<keyword evidence="6" id="KW-0238">DNA-binding</keyword>
<feature type="domain" description="C2H2-type" evidence="10">
    <location>
        <begin position="1169"/>
        <end position="1196"/>
    </location>
</feature>
<feature type="domain" description="C2H2-type" evidence="10">
    <location>
        <begin position="677"/>
        <end position="704"/>
    </location>
</feature>
<dbReference type="Pfam" id="PF13909">
    <property type="entry name" value="zf-H2C2_5"/>
    <property type="match status" value="4"/>
</dbReference>
<proteinExistence type="predicted"/>
<comment type="subcellular location">
    <subcellularLocation>
        <location evidence="1">Nucleus</location>
    </subcellularLocation>
</comment>
<feature type="domain" description="C2H2-type" evidence="10">
    <location>
        <begin position="38"/>
        <end position="65"/>
    </location>
</feature>
<feature type="domain" description="C2H2-type" evidence="10">
    <location>
        <begin position="649"/>
        <end position="676"/>
    </location>
</feature>
<feature type="domain" description="C2H2-type" evidence="10">
    <location>
        <begin position="95"/>
        <end position="122"/>
    </location>
</feature>
<evidence type="ECO:0000256" key="5">
    <source>
        <dbReference type="ARBA" id="ARBA00022833"/>
    </source>
</evidence>
<dbReference type="FunFam" id="3.30.160.60:FF:001706">
    <property type="entry name" value="Uncharacterized protein"/>
    <property type="match status" value="1"/>
</dbReference>
<feature type="domain" description="C2H2-type" evidence="10">
    <location>
        <begin position="620"/>
        <end position="648"/>
    </location>
</feature>
<accession>C3YU37</accession>
<keyword evidence="3" id="KW-0677">Repeat</keyword>
<feature type="domain" description="C2H2-type" evidence="10">
    <location>
        <begin position="1032"/>
        <end position="1059"/>
    </location>
</feature>
<feature type="domain" description="C2H2-type" evidence="10">
    <location>
        <begin position="1060"/>
        <end position="1087"/>
    </location>
</feature>
<feature type="domain" description="C2H2-type" evidence="10">
    <location>
        <begin position="66"/>
        <end position="94"/>
    </location>
</feature>
<dbReference type="PANTHER" id="PTHR24392">
    <property type="entry name" value="ZINC FINGER PROTEIN"/>
    <property type="match status" value="1"/>
</dbReference>
<feature type="domain" description="C2H2-type" evidence="10">
    <location>
        <begin position="1197"/>
        <end position="1224"/>
    </location>
</feature>
<feature type="compositionally biased region" description="Basic and acidic residues" evidence="9">
    <location>
        <begin position="838"/>
        <end position="859"/>
    </location>
</feature>
<dbReference type="FunFam" id="3.30.160.60:FF:002824">
    <property type="match status" value="1"/>
</dbReference>
<keyword evidence="7" id="KW-0539">Nucleus</keyword>
<dbReference type="FunFam" id="3.30.160.60:FF:003688">
    <property type="match status" value="2"/>
</dbReference>
<feature type="domain" description="C2H2-type" evidence="10">
    <location>
        <begin position="951"/>
        <end position="978"/>
    </location>
</feature>
<evidence type="ECO:0000256" key="3">
    <source>
        <dbReference type="ARBA" id="ARBA00022737"/>
    </source>
</evidence>
<keyword evidence="5" id="KW-0862">Zinc</keyword>
<dbReference type="FunFam" id="3.30.160.60:FF:003098">
    <property type="match status" value="2"/>
</dbReference>
<feature type="domain" description="C2H2-type" evidence="10">
    <location>
        <begin position="979"/>
        <end position="1006"/>
    </location>
</feature>
<dbReference type="PANTHER" id="PTHR24392:SF31">
    <property type="entry name" value="C2H2-TYPE DOMAIN-CONTAINING PROTEIN"/>
    <property type="match status" value="1"/>
</dbReference>
<dbReference type="FunFam" id="3.30.160.60:FF:001876">
    <property type="match status" value="4"/>
</dbReference>
<evidence type="ECO:0000256" key="2">
    <source>
        <dbReference type="ARBA" id="ARBA00022723"/>
    </source>
</evidence>
<dbReference type="Pfam" id="PF23611">
    <property type="entry name" value="zf-C2H2_16"/>
    <property type="match status" value="1"/>
</dbReference>
<dbReference type="FunFam" id="3.30.160.60:FF:003776">
    <property type="entry name" value="Uncharacterized protein"/>
    <property type="match status" value="1"/>
</dbReference>
<feature type="domain" description="C2H2-type" evidence="10">
    <location>
        <begin position="1141"/>
        <end position="1168"/>
    </location>
</feature>
<dbReference type="Pfam" id="PF00096">
    <property type="entry name" value="zf-C2H2"/>
    <property type="match status" value="5"/>
</dbReference>
<feature type="domain" description="C2H2-type" evidence="10">
    <location>
        <begin position="1285"/>
        <end position="1312"/>
    </location>
</feature>
<sequence>MRKHTGEKPYKCDQCDYSAAQKGHLDHHMRKHTGEKPFKCDQCDYSAAQKCNLDQHMRKHTGEKPYKCDLCDYSAAKKGSLDHHIMRKHTGERPYKCEQCDYSTVRKSDVDHHMAKHTGEKPYMCGECGKLRHDGQFKAKNRPWNKGLKFREHKGTRPTYPRPTEDDFALLEERDRQGNANICKRDVIREERRPMLLRPTPSQATCGQMSPYLEDGPGEDGDQVLGYRIWHAGLAVQACAKAQREHDSQEGVLCKELVRASSTGEGKKGLATSQTLVCDGCGYKSAKENFYEEVARDGPGGRAAVPNAALQIALADNPMGVTAFREMAAAMDLPVPSEPSLQEGANRYSDLMTAENANDMKRWAKVVKRINVLKGNEADSPITGQADTRYQSRLGSGWGKKPGQPSSSAATLFAEGVTTQGKILAADLRNKLCAYCLWHKSRSKDVPPHDCTANISQDAVIGDEEAGGMNIAEDLLSGETKTTLSHLTTDGDGKTAGGVMKVMADKAGQRTKPLMERVHLNKSIRGKVSRKTTWSKGMFPGRTQAAKNKVKYRFAVEVARRLEAEHSKGLERFGTRRRVEMERAMERAMEAIPSCYGGDHSLCKTHSLLHMAKHSGEKPYLCDECEFRTAHRSALAKHKRIKHTDEKPYKCDQCNYTAPRKSYLDQHKLRHTGEKPHLCWECGYRTSNRSGLNKHMRTHTGEKPYKCDQCNYCAAQKGKLDRHKLTHTGEKPYMCEECGFRTAHRATLTIHKRKHSGEKPYKCDQCDYSTRAKNNLNKHMAPEMDGSSYGFSVEGTSPAHPVNETAKREDLAAEMGRKKDKRKKTLVANTNIKASAAPDKKASSRQLEKNHAGKKDPSKAQDSVKTPSVCGECGYRAARSHLVIHMRKHTGEKPYKCDQCDYSTARKSNLNKHMARHAGNKPYVCGECGYRTDTRSHLAQHESKHTDEKPYSCDQCDFSTKWELSLNNHMVVHTGEKPYMCKDCGFRASYRSTLTKHMRTHTGKKPFKYDLSDNSKDTFAGHTQKQAGEKPYMCGECGYRTAVRSDLARHKVKHTDEKPYSCDQCDFSTKWELSLNNHMVVHTGEKPYMCKDCGFRASYRSTLTKHMRTHTGKKPFKYDLSDNSKDTFAGHTQKQAGEKPYMCGECGYRTAVRSDLARHKVKHTDEKPYSCDQCDFSTKWKLSLHNHMVMHTGDKPYMCGECGYRTAYRSTLTKHMARHTGVKPFKCDQCDYSAALKGSLAQHKDRHVRKHTGEKRHKCDQCDYSTARKSDLERHMANHAGKKPYMCGKCGYRAAQKTQLSRHMRNHKSEKS</sequence>
<dbReference type="GO" id="GO:0010468">
    <property type="term" value="P:regulation of gene expression"/>
    <property type="evidence" value="ECO:0007669"/>
    <property type="project" value="UniProtKB-ARBA"/>
</dbReference>
<dbReference type="GO" id="GO:0008270">
    <property type="term" value="F:zinc ion binding"/>
    <property type="evidence" value="ECO:0007669"/>
    <property type="project" value="UniProtKB-KW"/>
</dbReference>
<evidence type="ECO:0000256" key="8">
    <source>
        <dbReference type="PROSITE-ProRule" id="PRU00042"/>
    </source>
</evidence>
<organism>
    <name type="scientific">Branchiostoma floridae</name>
    <name type="common">Florida lancelet</name>
    <name type="synonym">Amphioxus</name>
    <dbReference type="NCBI Taxonomy" id="7739"/>
    <lineage>
        <taxon>Eukaryota</taxon>
        <taxon>Metazoa</taxon>
        <taxon>Chordata</taxon>
        <taxon>Cephalochordata</taxon>
        <taxon>Leptocardii</taxon>
        <taxon>Amphioxiformes</taxon>
        <taxon>Branchiostomatidae</taxon>
        <taxon>Branchiostoma</taxon>
    </lineage>
</organism>
<feature type="domain" description="C2H2-type" evidence="10">
    <location>
        <begin position="1088"/>
        <end position="1115"/>
    </location>
</feature>
<dbReference type="FunFam" id="3.30.160.60:FF:001761">
    <property type="entry name" value="Uncharacterized protein"/>
    <property type="match status" value="1"/>
</dbReference>
<evidence type="ECO:0000259" key="10">
    <source>
        <dbReference type="PROSITE" id="PS50157"/>
    </source>
</evidence>
<dbReference type="FunFam" id="3.30.160.60:FF:001660">
    <property type="entry name" value="Uncharacterized protein"/>
    <property type="match status" value="1"/>
</dbReference>
<dbReference type="InterPro" id="IPR013087">
    <property type="entry name" value="Znf_C2H2_type"/>
</dbReference>
<dbReference type="SMART" id="SM00355">
    <property type="entry name" value="ZnF_C2H2"/>
    <property type="match status" value="24"/>
</dbReference>
<dbReference type="FunFam" id="3.30.160.60:FF:002032">
    <property type="entry name" value="Uncharacterized protein"/>
    <property type="match status" value="1"/>
</dbReference>
<dbReference type="FunFam" id="3.30.160.60:FF:000604">
    <property type="entry name" value="Histone H4 transcription factor-like Protein"/>
    <property type="match status" value="1"/>
</dbReference>